<evidence type="ECO:0000256" key="1">
    <source>
        <dbReference type="SAM" id="MobiDB-lite"/>
    </source>
</evidence>
<accession>A0A5C5V7M5</accession>
<dbReference type="OrthoDB" id="290267at2"/>
<evidence type="ECO:0000313" key="4">
    <source>
        <dbReference type="Proteomes" id="UP000316714"/>
    </source>
</evidence>
<feature type="signal peptide" evidence="2">
    <location>
        <begin position="1"/>
        <end position="26"/>
    </location>
</feature>
<comment type="caution">
    <text evidence="3">The sequence shown here is derived from an EMBL/GenBank/DDBJ whole genome shotgun (WGS) entry which is preliminary data.</text>
</comment>
<dbReference type="RefSeq" id="WP_146567229.1">
    <property type="nucleotide sequence ID" value="NZ_SIHJ01000002.1"/>
</dbReference>
<sequence precursor="true">MKFLPLATHPAASLTLLLLLAAAAPAETSSWVFQPSTYSHDPATGARVAQYQPLPAVEPLEDPRQITSRYRRSRTTIRGGDGSVDTTYEVQSYGNDRGGLDAQWERFHDAWRQSTLTGSYYNRTPAYPYGQGYGYPGYGYPGYGPGYGPGHGGGYYPPVYGPGYPDPGHGHPGHGHRPGPGHPGHGGPGR</sequence>
<evidence type="ECO:0000313" key="3">
    <source>
        <dbReference type="EMBL" id="TWT34080.1"/>
    </source>
</evidence>
<keyword evidence="2" id="KW-0732">Signal</keyword>
<protein>
    <submittedName>
        <fullName evidence="3">Uncharacterized protein</fullName>
    </submittedName>
</protein>
<gene>
    <name evidence="3" type="ORF">KOR34_39160</name>
</gene>
<dbReference type="EMBL" id="SIHJ01000002">
    <property type="protein sequence ID" value="TWT34080.1"/>
    <property type="molecule type" value="Genomic_DNA"/>
</dbReference>
<keyword evidence="4" id="KW-1185">Reference proteome</keyword>
<dbReference type="AlphaFoldDB" id="A0A5C5V7M5"/>
<dbReference type="Proteomes" id="UP000316714">
    <property type="component" value="Unassembled WGS sequence"/>
</dbReference>
<name>A0A5C5V7M5_9BACT</name>
<proteinExistence type="predicted"/>
<evidence type="ECO:0000256" key="2">
    <source>
        <dbReference type="SAM" id="SignalP"/>
    </source>
</evidence>
<feature type="chain" id="PRO_5023113027" evidence="2">
    <location>
        <begin position="27"/>
        <end position="190"/>
    </location>
</feature>
<organism evidence="3 4">
    <name type="scientific">Posidoniimonas corsicana</name>
    <dbReference type="NCBI Taxonomy" id="1938618"/>
    <lineage>
        <taxon>Bacteria</taxon>
        <taxon>Pseudomonadati</taxon>
        <taxon>Planctomycetota</taxon>
        <taxon>Planctomycetia</taxon>
        <taxon>Pirellulales</taxon>
        <taxon>Lacipirellulaceae</taxon>
        <taxon>Posidoniimonas</taxon>
    </lineage>
</organism>
<feature type="region of interest" description="Disordered" evidence="1">
    <location>
        <begin position="165"/>
        <end position="190"/>
    </location>
</feature>
<reference evidence="3 4" key="1">
    <citation type="submission" date="2019-02" db="EMBL/GenBank/DDBJ databases">
        <title>Deep-cultivation of Planctomycetes and their phenomic and genomic characterization uncovers novel biology.</title>
        <authorList>
            <person name="Wiegand S."/>
            <person name="Jogler M."/>
            <person name="Boedeker C."/>
            <person name="Pinto D."/>
            <person name="Vollmers J."/>
            <person name="Rivas-Marin E."/>
            <person name="Kohn T."/>
            <person name="Peeters S.H."/>
            <person name="Heuer A."/>
            <person name="Rast P."/>
            <person name="Oberbeckmann S."/>
            <person name="Bunk B."/>
            <person name="Jeske O."/>
            <person name="Meyerdierks A."/>
            <person name="Storesund J.E."/>
            <person name="Kallscheuer N."/>
            <person name="Luecker S."/>
            <person name="Lage O.M."/>
            <person name="Pohl T."/>
            <person name="Merkel B.J."/>
            <person name="Hornburger P."/>
            <person name="Mueller R.-W."/>
            <person name="Bruemmer F."/>
            <person name="Labrenz M."/>
            <person name="Spormann A.M."/>
            <person name="Op Den Camp H."/>
            <person name="Overmann J."/>
            <person name="Amann R."/>
            <person name="Jetten M.S.M."/>
            <person name="Mascher T."/>
            <person name="Medema M.H."/>
            <person name="Devos D.P."/>
            <person name="Kaster A.-K."/>
            <person name="Ovreas L."/>
            <person name="Rohde M."/>
            <person name="Galperin M.Y."/>
            <person name="Jogler C."/>
        </authorList>
    </citation>
    <scope>NUCLEOTIDE SEQUENCE [LARGE SCALE GENOMIC DNA]</scope>
    <source>
        <strain evidence="3 4">KOR34</strain>
    </source>
</reference>